<dbReference type="Proteomes" id="UP000285710">
    <property type="component" value="Unassembled WGS sequence"/>
</dbReference>
<dbReference type="Gene3D" id="3.10.105.10">
    <property type="entry name" value="Dipeptide-binding Protein, Domain 3"/>
    <property type="match status" value="1"/>
</dbReference>
<dbReference type="EMBL" id="SAUW01000011">
    <property type="protein sequence ID" value="RWR10958.1"/>
    <property type="molecule type" value="Genomic_DNA"/>
</dbReference>
<dbReference type="Proteomes" id="UP000285295">
    <property type="component" value="Unassembled WGS sequence"/>
</dbReference>
<evidence type="ECO:0000256" key="1">
    <source>
        <dbReference type="ARBA" id="ARBA00004418"/>
    </source>
</evidence>
<dbReference type="Gene3D" id="3.40.190.10">
    <property type="entry name" value="Periplasmic binding protein-like II"/>
    <property type="match status" value="1"/>
</dbReference>
<accession>A0A443K0V6</accession>
<dbReference type="PANTHER" id="PTHR30290:SF38">
    <property type="entry name" value="D,D-DIPEPTIDE-BINDING PERIPLASMIC PROTEIN DDPA-RELATED"/>
    <property type="match status" value="1"/>
</dbReference>
<comment type="subcellular location">
    <subcellularLocation>
        <location evidence="1">Periplasm</location>
    </subcellularLocation>
</comment>
<dbReference type="GO" id="GO:0030288">
    <property type="term" value="C:outer membrane-bounded periplasmic space"/>
    <property type="evidence" value="ECO:0007669"/>
    <property type="project" value="TreeGrafter"/>
</dbReference>
<feature type="domain" description="Solute-binding protein family 5" evidence="5">
    <location>
        <begin position="74"/>
        <end position="430"/>
    </location>
</feature>
<dbReference type="RefSeq" id="WP_128238690.1">
    <property type="nucleotide sequence ID" value="NZ_SAUW01000011.1"/>
</dbReference>
<name>A0A443ITF8_9RHOB</name>
<feature type="signal peptide" evidence="4">
    <location>
        <begin position="1"/>
        <end position="21"/>
    </location>
</feature>
<dbReference type="InterPro" id="IPR000914">
    <property type="entry name" value="SBP_5_dom"/>
</dbReference>
<organism evidence="6 9">
    <name type="scientific">Paenirhodobacter populi</name>
    <dbReference type="NCBI Taxonomy" id="2306993"/>
    <lineage>
        <taxon>Bacteria</taxon>
        <taxon>Pseudomonadati</taxon>
        <taxon>Pseudomonadota</taxon>
        <taxon>Alphaproteobacteria</taxon>
        <taxon>Rhodobacterales</taxon>
        <taxon>Rhodobacter group</taxon>
        <taxon>Paenirhodobacter</taxon>
    </lineage>
</organism>
<dbReference type="Pfam" id="PF00496">
    <property type="entry name" value="SBP_bac_5"/>
    <property type="match status" value="1"/>
</dbReference>
<reference evidence="8 9" key="1">
    <citation type="submission" date="2019-01" db="EMBL/GenBank/DDBJ databases">
        <title>Sinorhodobacter populi sp. nov. isolated from the symptomatic bark tissue of Populus euramericana canker.</title>
        <authorList>
            <person name="Xu G."/>
        </authorList>
    </citation>
    <scope>NUCLEOTIDE SEQUENCE [LARGE SCALE GENOMIC DNA]</scope>
    <source>
        <strain evidence="6 9">2D-5</strain>
        <strain evidence="7 8">D19-10-3-21</strain>
    </source>
</reference>
<protein>
    <submittedName>
        <fullName evidence="6">ABC transporter substrate-binding protein</fullName>
    </submittedName>
</protein>
<evidence type="ECO:0000313" key="9">
    <source>
        <dbReference type="Proteomes" id="UP000285710"/>
    </source>
</evidence>
<dbReference type="EMBL" id="SAUX01000034">
    <property type="protein sequence ID" value="RWR26345.1"/>
    <property type="molecule type" value="Genomic_DNA"/>
</dbReference>
<dbReference type="GO" id="GO:1904680">
    <property type="term" value="F:peptide transmembrane transporter activity"/>
    <property type="evidence" value="ECO:0007669"/>
    <property type="project" value="TreeGrafter"/>
</dbReference>
<evidence type="ECO:0000313" key="7">
    <source>
        <dbReference type="EMBL" id="RWR26345.1"/>
    </source>
</evidence>
<dbReference type="Gene3D" id="3.90.76.10">
    <property type="entry name" value="Dipeptide-binding Protein, Domain 1"/>
    <property type="match status" value="1"/>
</dbReference>
<evidence type="ECO:0000259" key="5">
    <source>
        <dbReference type="Pfam" id="PF00496"/>
    </source>
</evidence>
<proteinExistence type="inferred from homology"/>
<dbReference type="SUPFAM" id="SSF53850">
    <property type="entry name" value="Periplasmic binding protein-like II"/>
    <property type="match status" value="1"/>
</dbReference>
<sequence>MKHLTLTTCITAAMLATSAYAATPADTLVIGKAADPQTIDPGVTIDNNDFTIAYPAYQRLVAYDVKDGKGQTTVSGQLAESWTVSPDGKVWEFKLKPGNVFSDGSPVDAEAVRFSFERLMTLAQGPSEAFPAGLSVEAVDPMTVRFTLPDPFTPFLYTLANGGAAIVNPKVMEHEKDGDLGRGWLSANTAGSGAYMLANWEKGQSIKLVPNPHYGGEAPALASVEVRIVPDASARRLALEAGDLDIAESLPVDQTAALEGVNGVEVQTNPSLLVTYLYMNNAKSPFDSVEARKALIAAVDKDAIIEGIMMGQAKPLNGPIPEGMWGYDASIPAAEYDPAAAKAAFADLGLSGKTVTFALSEQDAAWPMIALAVQANLAAAGVNVKLESSANASYRDRLGAGDFDIAIGNWSPDFADPYMFMNYWFDSTKKGLSGNRSFYSNPKVDELVRTAATTTEQPEREALYQEAQKIVVDEAAYNYLFQRSSQLAMRDNVKGYVFNPMLENIYDFAAMSKTQ</sequence>
<gene>
    <name evidence="7" type="ORF">D2T31_20145</name>
    <name evidence="6" type="ORF">D2T33_11470</name>
</gene>
<evidence type="ECO:0000256" key="3">
    <source>
        <dbReference type="ARBA" id="ARBA00022729"/>
    </source>
</evidence>
<reference evidence="8 9" key="2">
    <citation type="submission" date="2019-01" db="EMBL/GenBank/DDBJ databases">
        <authorList>
            <person name="Li Y."/>
        </authorList>
    </citation>
    <scope>NUCLEOTIDE SEQUENCE [LARGE SCALE GENOMIC DNA]</scope>
    <source>
        <strain evidence="6 9">2D-5</strain>
        <strain evidence="7 8">D19-10-3-21</strain>
    </source>
</reference>
<dbReference type="PIRSF" id="PIRSF002741">
    <property type="entry name" value="MppA"/>
    <property type="match status" value="1"/>
</dbReference>
<dbReference type="GO" id="GO:0043190">
    <property type="term" value="C:ATP-binding cassette (ABC) transporter complex"/>
    <property type="evidence" value="ECO:0007669"/>
    <property type="project" value="InterPro"/>
</dbReference>
<keyword evidence="9" id="KW-1185">Reference proteome</keyword>
<keyword evidence="3 4" id="KW-0732">Signal</keyword>
<comment type="caution">
    <text evidence="6">The sequence shown here is derived from an EMBL/GenBank/DDBJ whole genome shotgun (WGS) entry which is preliminary data.</text>
</comment>
<evidence type="ECO:0000256" key="4">
    <source>
        <dbReference type="SAM" id="SignalP"/>
    </source>
</evidence>
<dbReference type="CDD" id="cd08512">
    <property type="entry name" value="PBP2_NikA_DppA_OppA_like_7"/>
    <property type="match status" value="1"/>
</dbReference>
<dbReference type="InterPro" id="IPR030678">
    <property type="entry name" value="Peptide/Ni-bd"/>
</dbReference>
<dbReference type="PANTHER" id="PTHR30290">
    <property type="entry name" value="PERIPLASMIC BINDING COMPONENT OF ABC TRANSPORTER"/>
    <property type="match status" value="1"/>
</dbReference>
<evidence type="ECO:0000256" key="2">
    <source>
        <dbReference type="ARBA" id="ARBA00005695"/>
    </source>
</evidence>
<evidence type="ECO:0000313" key="8">
    <source>
        <dbReference type="Proteomes" id="UP000285295"/>
    </source>
</evidence>
<dbReference type="GO" id="GO:0042938">
    <property type="term" value="P:dipeptide transport"/>
    <property type="evidence" value="ECO:0007669"/>
    <property type="project" value="TreeGrafter"/>
</dbReference>
<dbReference type="AlphaFoldDB" id="A0A443ITF8"/>
<feature type="chain" id="PRO_5033430883" evidence="4">
    <location>
        <begin position="22"/>
        <end position="515"/>
    </location>
</feature>
<dbReference type="OrthoDB" id="9803988at2"/>
<dbReference type="InterPro" id="IPR039424">
    <property type="entry name" value="SBP_5"/>
</dbReference>
<accession>A0A443ITF8</accession>
<comment type="similarity">
    <text evidence="2">Belongs to the bacterial solute-binding protein 5 family.</text>
</comment>
<evidence type="ECO:0000313" key="6">
    <source>
        <dbReference type="EMBL" id="RWR10958.1"/>
    </source>
</evidence>